<evidence type="ECO:0000256" key="3">
    <source>
        <dbReference type="ARBA" id="ARBA00008164"/>
    </source>
</evidence>
<accession>A0A8J4WXB8</accession>
<comment type="similarity">
    <text evidence="4">Belongs to the AB hydrolase superfamily. Lipase family.</text>
</comment>
<evidence type="ECO:0000256" key="9">
    <source>
        <dbReference type="ARBA" id="ARBA00022963"/>
    </source>
</evidence>
<dbReference type="Gene3D" id="3.40.50.1820">
    <property type="entry name" value="alpha/beta hydrolase"/>
    <property type="match status" value="1"/>
</dbReference>
<dbReference type="InterPro" id="IPR043202">
    <property type="entry name" value="Band-7_stomatin-like"/>
</dbReference>
<evidence type="ECO:0000259" key="18">
    <source>
        <dbReference type="SMART" id="SM00244"/>
    </source>
</evidence>
<dbReference type="SMART" id="SM00244">
    <property type="entry name" value="PHB"/>
    <property type="match status" value="1"/>
</dbReference>
<dbReference type="FunFam" id="3.30.479.30:FF:000004">
    <property type="entry name" value="Putative membrane protease family, stomatin"/>
    <property type="match status" value="1"/>
</dbReference>
<dbReference type="Gene3D" id="6.10.250.2090">
    <property type="match status" value="1"/>
</dbReference>
<evidence type="ECO:0000256" key="6">
    <source>
        <dbReference type="ARBA" id="ARBA00022525"/>
    </source>
</evidence>
<dbReference type="AlphaFoldDB" id="A0A8J4WXB8"/>
<dbReference type="SUPFAM" id="SSF117892">
    <property type="entry name" value="Band 7/SPFH domain"/>
    <property type="match status" value="1"/>
</dbReference>
<comment type="subcellular location">
    <subcellularLocation>
        <location evidence="1">Cell membrane</location>
    </subcellularLocation>
    <subcellularLocation>
        <location evidence="2">Secreted</location>
    </subcellularLocation>
</comment>
<evidence type="ECO:0000256" key="1">
    <source>
        <dbReference type="ARBA" id="ARBA00004236"/>
    </source>
</evidence>
<reference evidence="19" key="1">
    <citation type="submission" date="2020-07" db="EMBL/GenBank/DDBJ databases">
        <title>Clarias magur genome sequencing, assembly and annotation.</title>
        <authorList>
            <person name="Kushwaha B."/>
            <person name="Kumar R."/>
            <person name="Das P."/>
            <person name="Joshi C.G."/>
            <person name="Kumar D."/>
            <person name="Nagpure N.S."/>
            <person name="Pandey M."/>
            <person name="Agarwal S."/>
            <person name="Srivastava S."/>
            <person name="Singh M."/>
            <person name="Sahoo L."/>
            <person name="Jayasankar P."/>
            <person name="Meher P.K."/>
            <person name="Koringa P.G."/>
            <person name="Iquebal M.A."/>
            <person name="Das S.P."/>
            <person name="Bit A."/>
            <person name="Patnaik S."/>
            <person name="Patel N."/>
            <person name="Shah T.M."/>
            <person name="Hinsu A."/>
            <person name="Jena J.K."/>
        </authorList>
    </citation>
    <scope>NUCLEOTIDE SEQUENCE</scope>
    <source>
        <strain evidence="19">CIFAMagur01</strain>
        <tissue evidence="19">Testis</tissue>
    </source>
</reference>
<keyword evidence="8" id="KW-0378">Hydrolase</keyword>
<dbReference type="GO" id="GO:0004620">
    <property type="term" value="F:phospholipase activity"/>
    <property type="evidence" value="ECO:0007669"/>
    <property type="project" value="UniProtKB-ARBA"/>
</dbReference>
<evidence type="ECO:0000256" key="10">
    <source>
        <dbReference type="ARBA" id="ARBA00023098"/>
    </source>
</evidence>
<dbReference type="SUPFAM" id="SSF56112">
    <property type="entry name" value="Protein kinase-like (PK-like)"/>
    <property type="match status" value="1"/>
</dbReference>
<comment type="catalytic activity">
    <reaction evidence="14">
        <text>1-hexadecanoyl-2-(9Z-octadecenoyl)-sn-glycero-3-phosphate + H2O = 2-(9Z-octadecenoyl)-sn-glycero-3-phosphate + hexadecanoate + H(+)</text>
        <dbReference type="Rhea" id="RHEA:40943"/>
        <dbReference type="ChEBI" id="CHEBI:7896"/>
        <dbReference type="ChEBI" id="CHEBI:15377"/>
        <dbReference type="ChEBI" id="CHEBI:15378"/>
        <dbReference type="ChEBI" id="CHEBI:64839"/>
        <dbReference type="ChEBI" id="CHEBI:77593"/>
    </reaction>
    <physiologicalReaction direction="left-to-right" evidence="14">
        <dbReference type="Rhea" id="RHEA:40944"/>
    </physiologicalReaction>
</comment>
<evidence type="ECO:0000256" key="11">
    <source>
        <dbReference type="ARBA" id="ARBA00023136"/>
    </source>
</evidence>
<dbReference type="GO" id="GO:0016042">
    <property type="term" value="P:lipid catabolic process"/>
    <property type="evidence" value="ECO:0007669"/>
    <property type="project" value="UniProtKB-KW"/>
</dbReference>
<evidence type="ECO:0000256" key="12">
    <source>
        <dbReference type="ARBA" id="ARBA00023157"/>
    </source>
</evidence>
<dbReference type="GO" id="GO:0005615">
    <property type="term" value="C:extracellular space"/>
    <property type="evidence" value="ECO:0007669"/>
    <property type="project" value="UniProtKB-ARBA"/>
</dbReference>
<comment type="function">
    <text evidence="15">Hydrolyzes specifically phosphatidic acid (PA) to produce 2-acyl lysophosphatidic acid (LPA; a potent bioactive lipid mediator) and fatty acid. Does not hydrolyze other phospholipids, like phosphatidylserine (PS), phosphatidylcholine (PC) and phosphatidylethanolamine (PE) or triacylglycerol (TG).</text>
</comment>
<keyword evidence="6" id="KW-0964">Secreted</keyword>
<keyword evidence="9" id="KW-0442">Lipid degradation</keyword>
<dbReference type="InterPro" id="IPR036013">
    <property type="entry name" value="Band_7/SPFH_dom_sf"/>
</dbReference>
<comment type="caution">
    <text evidence="19">The sequence shown here is derived from an EMBL/GenBank/DDBJ whole genome shotgun (WGS) entry which is preliminary data.</text>
</comment>
<dbReference type="SUPFAM" id="SSF53474">
    <property type="entry name" value="alpha/beta-Hydrolases"/>
    <property type="match status" value="1"/>
</dbReference>
<dbReference type="InterPro" id="IPR001972">
    <property type="entry name" value="Stomatin_HflK_fam"/>
</dbReference>
<evidence type="ECO:0000313" key="19">
    <source>
        <dbReference type="EMBL" id="KAF5894376.1"/>
    </source>
</evidence>
<dbReference type="InterPro" id="IPR029058">
    <property type="entry name" value="AB_hydrolase_fold"/>
</dbReference>
<comment type="similarity">
    <text evidence="3">Belongs to the band 7/mec-2 family.</text>
</comment>
<dbReference type="Proteomes" id="UP000727407">
    <property type="component" value="Unassembled WGS sequence"/>
</dbReference>
<dbReference type="InterPro" id="IPR013818">
    <property type="entry name" value="Lipase"/>
</dbReference>
<dbReference type="GO" id="GO:0009898">
    <property type="term" value="C:cytoplasmic side of plasma membrane"/>
    <property type="evidence" value="ECO:0007669"/>
    <property type="project" value="UniProtKB-ARBA"/>
</dbReference>
<evidence type="ECO:0000256" key="16">
    <source>
        <dbReference type="ARBA" id="ARBA00053394"/>
    </source>
</evidence>
<protein>
    <recommendedName>
        <fullName evidence="17">Podocin</fullName>
    </recommendedName>
</protein>
<evidence type="ECO:0000256" key="15">
    <source>
        <dbReference type="ARBA" id="ARBA00049600"/>
    </source>
</evidence>
<dbReference type="Pfam" id="PF00151">
    <property type="entry name" value="Lipase"/>
    <property type="match status" value="1"/>
</dbReference>
<organism evidence="19 20">
    <name type="scientific">Clarias magur</name>
    <name type="common">Asian catfish</name>
    <name type="synonym">Macropteronotus magur</name>
    <dbReference type="NCBI Taxonomy" id="1594786"/>
    <lineage>
        <taxon>Eukaryota</taxon>
        <taxon>Metazoa</taxon>
        <taxon>Chordata</taxon>
        <taxon>Craniata</taxon>
        <taxon>Vertebrata</taxon>
        <taxon>Euteleostomi</taxon>
        <taxon>Actinopterygii</taxon>
        <taxon>Neopterygii</taxon>
        <taxon>Teleostei</taxon>
        <taxon>Ostariophysi</taxon>
        <taxon>Siluriformes</taxon>
        <taxon>Clariidae</taxon>
        <taxon>Clarias</taxon>
    </lineage>
</organism>
<evidence type="ECO:0000256" key="4">
    <source>
        <dbReference type="ARBA" id="ARBA00010701"/>
    </source>
</evidence>
<keyword evidence="5" id="KW-1003">Cell membrane</keyword>
<dbReference type="InterPro" id="IPR001107">
    <property type="entry name" value="Band_7"/>
</dbReference>
<dbReference type="PANTHER" id="PTHR10264:SF117">
    <property type="entry name" value="ERYTHROCYTE BAND 7 INTEGRAL MEMBRANE PROTEIN-LIKE"/>
    <property type="match status" value="1"/>
</dbReference>
<dbReference type="InterPro" id="IPR033906">
    <property type="entry name" value="Lipase_N"/>
</dbReference>
<keyword evidence="11" id="KW-0472">Membrane</keyword>
<keyword evidence="7" id="KW-0732">Signal</keyword>
<dbReference type="PRINTS" id="PR00721">
    <property type="entry name" value="STOMATIN"/>
</dbReference>
<gene>
    <name evidence="19" type="ORF">DAT39_015923</name>
</gene>
<keyword evidence="13" id="KW-0325">Glycoprotein</keyword>
<evidence type="ECO:0000256" key="13">
    <source>
        <dbReference type="ARBA" id="ARBA00023180"/>
    </source>
</evidence>
<evidence type="ECO:0000256" key="2">
    <source>
        <dbReference type="ARBA" id="ARBA00004613"/>
    </source>
</evidence>
<evidence type="ECO:0000256" key="5">
    <source>
        <dbReference type="ARBA" id="ARBA00022475"/>
    </source>
</evidence>
<evidence type="ECO:0000256" key="7">
    <source>
        <dbReference type="ARBA" id="ARBA00022729"/>
    </source>
</evidence>
<evidence type="ECO:0000256" key="14">
    <source>
        <dbReference type="ARBA" id="ARBA00048637"/>
    </source>
</evidence>
<evidence type="ECO:0000256" key="8">
    <source>
        <dbReference type="ARBA" id="ARBA00022801"/>
    </source>
</evidence>
<name>A0A8J4WXB8_CLAMG</name>
<sequence length="852" mass="94775">MKKIVKEYERAVIFRLGRLLGGAKGPGIFWIVPCVDTFRKVDLRTVSFNIPPQELNSVTIMVDGVVYYRVFNPTISITKVEDANLATQMLAQTTLRNMLGTKSLADILRDREEMAEQMEEVLYSASKNWGIKVERVELKDVKLPPTLQRAMAAEAEATREARAKVIAAEGEMKSSCALKEAADVMSESPAALQLRYLQTLAEIATERNSTVVFPIPMDLITSFMRNSTGWNRCVLGRGEDDVSEGKILTFPGSLLGSQMKLFSGFIPFQWPESPALRPSPVQLNTTPDGAAFASRYVTGELLGEGGFGSVYAGVRKADGKSVAIKYVAKSACKEYISKISFTAVDEGLFDAQVTGCRRRSTGGNIFSSPECPFLLPAFPPVMMDLWRFMVVLGVVLLARGLERNSEDKQCDNFSDLDFHEAFIGTSLYVRLLLYTRANLDCGHELPHQDFTHVPLFHVTRPTTFVIHGYRPTGAPPIWIDHITRLLAAQADMNILVVDWNRGAANFNYFTAVANTRHTAANITAFIHRMTDEGACLDSIHLIGVSLGAHVAGFIGAMLGGRVGRITGLDPAGPMFAGVPPEERLDPSDAQFVDVLHTDMNSFGLSGANGHIDFYANGGLDQPGCPKTIFSGKAYFVCDHQRSVFLYLCSLNHTCPLTAYPCSSYTDFINGQCLQCEAFKPSSCPVLGNVLQYTTVSVEMGYDLSQWRDKLLKLGQTKVYFSTTAEPPYRKTSYIVDTLTWNQYLRWGIVILHLHSGKNVTEARIDHKLLRFEQHTNMKLLAQFDEDLYPVEKISLRVVTGNVIGPRYKIRLLRIMITPLDLPERPPLCRYDLVMEENTEVTFKPVLCDESHL</sequence>
<keyword evidence="10" id="KW-0443">Lipid metabolism</keyword>
<dbReference type="Gene3D" id="3.30.200.20">
    <property type="entry name" value="Phosphorylase Kinase, domain 1"/>
    <property type="match status" value="1"/>
</dbReference>
<dbReference type="EMBL" id="QNUK01000378">
    <property type="protein sequence ID" value="KAF5894376.1"/>
    <property type="molecule type" value="Genomic_DNA"/>
</dbReference>
<dbReference type="Gene3D" id="3.30.479.30">
    <property type="entry name" value="Band 7 domain"/>
    <property type="match status" value="1"/>
</dbReference>
<keyword evidence="20" id="KW-1185">Reference proteome</keyword>
<comment type="function">
    <text evidence="16">Plays a role in the regulation of glomerular permeability, acting probably as a linker between the plasma membrane and the cytoskeleton.</text>
</comment>
<feature type="domain" description="Band 7" evidence="18">
    <location>
        <begin position="3"/>
        <end position="155"/>
    </location>
</feature>
<evidence type="ECO:0000256" key="17">
    <source>
        <dbReference type="ARBA" id="ARBA00071670"/>
    </source>
</evidence>
<dbReference type="FunFam" id="3.40.50.1820:FF:000063">
    <property type="entry name" value="Lipase member H"/>
    <property type="match status" value="1"/>
</dbReference>
<dbReference type="GO" id="GO:0006654">
    <property type="term" value="P:phosphatidic acid biosynthetic process"/>
    <property type="evidence" value="ECO:0007669"/>
    <property type="project" value="UniProtKB-ARBA"/>
</dbReference>
<keyword evidence="12" id="KW-1015">Disulfide bond</keyword>
<dbReference type="OrthoDB" id="199913at2759"/>
<dbReference type="PANTHER" id="PTHR10264">
    <property type="entry name" value="BAND 7 PROTEIN-RELATED"/>
    <property type="match status" value="1"/>
</dbReference>
<dbReference type="InterPro" id="IPR011009">
    <property type="entry name" value="Kinase-like_dom_sf"/>
</dbReference>
<proteinExistence type="inferred from homology"/>
<evidence type="ECO:0000313" key="20">
    <source>
        <dbReference type="Proteomes" id="UP000727407"/>
    </source>
</evidence>
<dbReference type="CDD" id="cd00707">
    <property type="entry name" value="Pancreat_lipase_like"/>
    <property type="match status" value="1"/>
</dbReference>
<dbReference type="Pfam" id="PF01145">
    <property type="entry name" value="Band_7"/>
    <property type="match status" value="1"/>
</dbReference>
<dbReference type="GO" id="GO:0008201">
    <property type="term" value="F:heparin binding"/>
    <property type="evidence" value="ECO:0007669"/>
    <property type="project" value="UniProtKB-ARBA"/>
</dbReference>